<sequence>MTGKQHKPAGLSVNTARQNANAAMSPLDSILPMKKRSLRTNTLSATTPHDDSAAESKAAANGNLVNGRKVAGTAAVPVADGGHNSTSSSTTTQKKNAKRAPPAKRAPQKKKAARKPKKKVDLDNSSEMDSDNELPTVPANVNLKKKSGDVFQQYYRNTETWKIVQEKKNVFAHRKGTPSQHIHTMVKNSKQDPSEKIDEKLYSSLKYVLLHKVNPSYFVDENGDMGFILCRVQVVCPETGEEIKRNGEGILGGSIESSLRMDAVTSMKIQFTSCSSHHDKKQFAFRLQYFLNSNLKEPILVKQSTPFLVYARKKTGTKRKKRSKTAKDTTSPVELEEPKAKRVRKNPKKEVLEEEEDEDEDVAPDFPDQSATFNALAREMDRIKSSLFDHLPASEKSQAKALVAEKYSISLERFPSNHLSSALSAHAHFTSSSGIPQTIGTINTPATPSGLFSSNTGTLLTPLQTPNPDATNGSGVPQPILMHGHEDHHFKHHETMEDHEQITAHHHHAHHHHAHIQHGTDATADLYAQTPHEHSTEHDMPGFLM</sequence>
<gene>
    <name evidence="2" type="ORF">PCOS0759_LOCUS8727</name>
</gene>
<feature type="region of interest" description="Disordered" evidence="1">
    <location>
        <begin position="1"/>
        <end position="139"/>
    </location>
</feature>
<feature type="compositionally biased region" description="Low complexity" evidence="1">
    <location>
        <begin position="85"/>
        <end position="94"/>
    </location>
</feature>
<feature type="region of interest" description="Disordered" evidence="1">
    <location>
        <begin position="318"/>
        <end position="368"/>
    </location>
</feature>
<feature type="compositionally biased region" description="Acidic residues" evidence="1">
    <location>
        <begin position="352"/>
        <end position="363"/>
    </location>
</feature>
<feature type="region of interest" description="Disordered" evidence="1">
    <location>
        <begin position="174"/>
        <end position="193"/>
    </location>
</feature>
<organism evidence="2">
    <name type="scientific">Percolomonas cosmopolitus</name>
    <dbReference type="NCBI Taxonomy" id="63605"/>
    <lineage>
        <taxon>Eukaryota</taxon>
        <taxon>Discoba</taxon>
        <taxon>Heterolobosea</taxon>
        <taxon>Tetramitia</taxon>
        <taxon>Eutetramitia</taxon>
        <taxon>Percolomonadidae</taxon>
        <taxon>Percolomonas</taxon>
    </lineage>
</organism>
<proteinExistence type="predicted"/>
<reference evidence="2" key="1">
    <citation type="submission" date="2021-01" db="EMBL/GenBank/DDBJ databases">
        <authorList>
            <person name="Corre E."/>
            <person name="Pelletier E."/>
            <person name="Niang G."/>
            <person name="Scheremetjew M."/>
            <person name="Finn R."/>
            <person name="Kale V."/>
            <person name="Holt S."/>
            <person name="Cochrane G."/>
            <person name="Meng A."/>
            <person name="Brown T."/>
            <person name="Cohen L."/>
        </authorList>
    </citation>
    <scope>NUCLEOTIDE SEQUENCE</scope>
    <source>
        <strain evidence="2">WS</strain>
    </source>
</reference>
<evidence type="ECO:0000256" key="1">
    <source>
        <dbReference type="SAM" id="MobiDB-lite"/>
    </source>
</evidence>
<protein>
    <submittedName>
        <fullName evidence="2">Uncharacterized protein</fullName>
    </submittedName>
</protein>
<evidence type="ECO:0000313" key="2">
    <source>
        <dbReference type="EMBL" id="CAD9085473.1"/>
    </source>
</evidence>
<name>A0A7S1KUB2_9EUKA</name>
<accession>A0A7S1KUB2</accession>
<feature type="compositionally biased region" description="Basic residues" evidence="1">
    <location>
        <begin position="95"/>
        <end position="118"/>
    </location>
</feature>
<feature type="compositionally biased region" description="Polar residues" evidence="1">
    <location>
        <begin position="177"/>
        <end position="188"/>
    </location>
</feature>
<dbReference type="AlphaFoldDB" id="A0A7S1KUB2"/>
<dbReference type="EMBL" id="HBGD01010613">
    <property type="protein sequence ID" value="CAD9085473.1"/>
    <property type="molecule type" value="Transcribed_RNA"/>
</dbReference>
<feature type="compositionally biased region" description="Polar residues" evidence="1">
    <location>
        <begin position="12"/>
        <end position="22"/>
    </location>
</feature>